<comment type="caution">
    <text evidence="7">The sequence shown here is derived from an EMBL/GenBank/DDBJ whole genome shotgun (WGS) entry which is preliminary data.</text>
</comment>
<gene>
    <name evidence="7" type="ORF">DB891_14080</name>
</gene>
<dbReference type="Pfam" id="PF00082">
    <property type="entry name" value="Peptidase_S8"/>
    <property type="match status" value="1"/>
</dbReference>
<keyword evidence="3 5" id="KW-0378">Hydrolase</keyword>
<reference evidence="7 8" key="1">
    <citation type="submission" date="2018-04" db="EMBL/GenBank/DDBJ databases">
        <title>Flavobacterium sp. nov., isolated from glacier ice.</title>
        <authorList>
            <person name="Liu Q."/>
            <person name="Xin Y.-H."/>
        </authorList>
    </citation>
    <scope>NUCLEOTIDE SEQUENCE [LARGE SCALE GENOMIC DNA]</scope>
    <source>
        <strain evidence="7 8">LB2P30</strain>
    </source>
</reference>
<dbReference type="RefSeq" id="WP_116764221.1">
    <property type="nucleotide sequence ID" value="NZ_QCZH01000020.1"/>
</dbReference>
<dbReference type="InterPro" id="IPR050131">
    <property type="entry name" value="Peptidase_S8_subtilisin-like"/>
</dbReference>
<evidence type="ECO:0000313" key="7">
    <source>
        <dbReference type="EMBL" id="PWA07631.1"/>
    </source>
</evidence>
<dbReference type="InterPro" id="IPR008979">
    <property type="entry name" value="Galactose-bd-like_sf"/>
</dbReference>
<dbReference type="Gene3D" id="3.40.50.200">
    <property type="entry name" value="Peptidase S8/S53 domain"/>
    <property type="match status" value="1"/>
</dbReference>
<organism evidence="7 8">
    <name type="scientific">Flavobacterium laiguense</name>
    <dbReference type="NCBI Taxonomy" id="2169409"/>
    <lineage>
        <taxon>Bacteria</taxon>
        <taxon>Pseudomonadati</taxon>
        <taxon>Bacteroidota</taxon>
        <taxon>Flavobacteriia</taxon>
        <taxon>Flavobacteriales</taxon>
        <taxon>Flavobacteriaceae</taxon>
        <taxon>Flavobacterium</taxon>
    </lineage>
</organism>
<evidence type="ECO:0000256" key="5">
    <source>
        <dbReference type="PROSITE-ProRule" id="PRU01240"/>
    </source>
</evidence>
<feature type="active site" description="Charge relay system" evidence="5">
    <location>
        <position position="270"/>
    </location>
</feature>
<dbReference type="Proteomes" id="UP000245618">
    <property type="component" value="Unassembled WGS sequence"/>
</dbReference>
<dbReference type="OrthoDB" id="9792152at2"/>
<keyword evidence="8" id="KW-1185">Reference proteome</keyword>
<keyword evidence="4 5" id="KW-0720">Serine protease</keyword>
<dbReference type="InterPro" id="IPR000209">
    <property type="entry name" value="Peptidase_S8/S53_dom"/>
</dbReference>
<dbReference type="PROSITE" id="PS51892">
    <property type="entry name" value="SUBTILASE"/>
    <property type="match status" value="1"/>
</dbReference>
<comment type="similarity">
    <text evidence="1 5">Belongs to the peptidase S8 family.</text>
</comment>
<dbReference type="PANTHER" id="PTHR43806">
    <property type="entry name" value="PEPTIDASE S8"/>
    <property type="match status" value="1"/>
</dbReference>
<dbReference type="SUPFAM" id="SSF49785">
    <property type="entry name" value="Galactose-binding domain-like"/>
    <property type="match status" value="1"/>
</dbReference>
<dbReference type="GO" id="GO:0006508">
    <property type="term" value="P:proteolysis"/>
    <property type="evidence" value="ECO:0007669"/>
    <property type="project" value="UniProtKB-KW"/>
</dbReference>
<dbReference type="SUPFAM" id="SSF52743">
    <property type="entry name" value="Subtilisin-like"/>
    <property type="match status" value="1"/>
</dbReference>
<dbReference type="PROSITE" id="PS00138">
    <property type="entry name" value="SUBTILASE_SER"/>
    <property type="match status" value="1"/>
</dbReference>
<name>A0A2U1JR51_9FLAO</name>
<dbReference type="InterPro" id="IPR015500">
    <property type="entry name" value="Peptidase_S8_subtilisin-rel"/>
</dbReference>
<dbReference type="PROSITE" id="PS00137">
    <property type="entry name" value="SUBTILASE_HIS"/>
    <property type="match status" value="1"/>
</dbReference>
<dbReference type="Gene3D" id="2.60.40.10">
    <property type="entry name" value="Immunoglobulins"/>
    <property type="match status" value="1"/>
</dbReference>
<evidence type="ECO:0000256" key="4">
    <source>
        <dbReference type="ARBA" id="ARBA00022825"/>
    </source>
</evidence>
<evidence type="ECO:0000256" key="2">
    <source>
        <dbReference type="ARBA" id="ARBA00022670"/>
    </source>
</evidence>
<dbReference type="InterPro" id="IPR013783">
    <property type="entry name" value="Ig-like_fold"/>
</dbReference>
<sequence>MKKTVLNFIVILFAISGWSQSNYQNDYSISINGHRITTTSNFKQQANLLKQSVNKQSDKNKYTLLQFTKIPTLAEQKELKNQGITLISYLSNNAYYVSIDSKYYSQKTVSKNIRTSITIDSNFKIDPTIVSGDIPEYAKVGNAVKVVVSYFKGVDSKIISEDLTQLGIKGFKNMESFYQVYIQVTNEKLNEIAKLNWVQNIELISAPVESDNLPGVTSHKANMLNSNIPGLGYGLTGKGVKIGIWDGNIEKHTDHTGRLINREYESPSSHGSHVSGTIGGAGILDPRAKGMAPDVQMYGWNFNTQSNGLPVYAERELAAVNDGVELTSNSYGSNLLSGYNTVRYGVGDRGDDDVTVKFPYLLNVYSNGNAQTAYAGGFNTSTKASKNALHVAANDPNDLISSYSSFGPTLDGRLVPQISAVGTNVYSLDYNNGYQFMNGTSMATPGTSGTLVLLYERYKNIYADKPLASMMKALVTNTAKDAGNPGPDYKYGFGNLNALRAIKVLDNKMFYTASVANGASYEKEIVVPAGLTSLKVMLAYSDIGATPGVTDILVNNLDIKIVKDGVTTLPWILDPTLPNANAKRGVDNLNNIEQITLDKPAAGTYKIIVAGTSIPLNTQEFSVVYDYVAPELVLTYPIGGEKFNPDTTEYIRWDYEGDEKTFNIEYSVDGGSTYSIVATDVPSAARNFAWKVPAGFVPNAKIRISAGSKVEVSTETFSIMSEPKNLVIVAPGCGGTSYKLDWDAIVGAKYEVLKLNGSQFDLIATVNDPTYTFTNLTVGDNNWFTVRAIDITSGLISERSRAINVEPIDKPVLTALNLPFKENFNDRKPTNYTLSKASTTFSKLGEKSP</sequence>
<proteinExistence type="inferred from homology"/>
<dbReference type="AlphaFoldDB" id="A0A2U1JR51"/>
<dbReference type="PANTHER" id="PTHR43806:SF11">
    <property type="entry name" value="CEREVISIN-RELATED"/>
    <property type="match status" value="1"/>
</dbReference>
<feature type="domain" description="Peptidase S8/S53" evidence="6">
    <location>
        <begin position="237"/>
        <end position="494"/>
    </location>
</feature>
<keyword evidence="2 5" id="KW-0645">Protease</keyword>
<dbReference type="InterPro" id="IPR023828">
    <property type="entry name" value="Peptidase_S8_Ser-AS"/>
</dbReference>
<dbReference type="GO" id="GO:0004252">
    <property type="term" value="F:serine-type endopeptidase activity"/>
    <property type="evidence" value="ECO:0007669"/>
    <property type="project" value="UniProtKB-UniRule"/>
</dbReference>
<feature type="active site" description="Charge relay system" evidence="5">
    <location>
        <position position="441"/>
    </location>
</feature>
<evidence type="ECO:0000256" key="3">
    <source>
        <dbReference type="ARBA" id="ARBA00022801"/>
    </source>
</evidence>
<evidence type="ECO:0000313" key="8">
    <source>
        <dbReference type="Proteomes" id="UP000245618"/>
    </source>
</evidence>
<dbReference type="InterPro" id="IPR022398">
    <property type="entry name" value="Peptidase_S8_His-AS"/>
</dbReference>
<evidence type="ECO:0000259" key="6">
    <source>
        <dbReference type="Pfam" id="PF00082"/>
    </source>
</evidence>
<dbReference type="EMBL" id="QCZH01000020">
    <property type="protein sequence ID" value="PWA07631.1"/>
    <property type="molecule type" value="Genomic_DNA"/>
</dbReference>
<feature type="active site" description="Charge relay system" evidence="5">
    <location>
        <position position="246"/>
    </location>
</feature>
<accession>A0A2U1JR51</accession>
<evidence type="ECO:0000256" key="1">
    <source>
        <dbReference type="ARBA" id="ARBA00011073"/>
    </source>
</evidence>
<dbReference type="InterPro" id="IPR036852">
    <property type="entry name" value="Peptidase_S8/S53_dom_sf"/>
</dbReference>
<protein>
    <recommendedName>
        <fullName evidence="6">Peptidase S8/S53 domain-containing protein</fullName>
    </recommendedName>
</protein>
<dbReference type="PRINTS" id="PR00723">
    <property type="entry name" value="SUBTILISIN"/>
</dbReference>
<dbReference type="Gene3D" id="2.60.120.380">
    <property type="match status" value="1"/>
</dbReference>